<keyword evidence="2" id="KW-1185">Reference proteome</keyword>
<dbReference type="RefSeq" id="XP_046004393.1">
    <property type="nucleotide sequence ID" value="XM_046157641.1"/>
</dbReference>
<dbReference type="Proteomes" id="UP000756346">
    <property type="component" value="Unassembled WGS sequence"/>
</dbReference>
<dbReference type="EMBL" id="JAGTJQ010000016">
    <property type="protein sequence ID" value="KAH7010908.1"/>
    <property type="molecule type" value="Genomic_DNA"/>
</dbReference>
<comment type="caution">
    <text evidence="1">The sequence shown here is derived from an EMBL/GenBank/DDBJ whole genome shotgun (WGS) entry which is preliminary data.</text>
</comment>
<proteinExistence type="predicted"/>
<evidence type="ECO:0000313" key="1">
    <source>
        <dbReference type="EMBL" id="KAH7010908.1"/>
    </source>
</evidence>
<accession>A0A9P9BIC8</accession>
<evidence type="ECO:0000313" key="2">
    <source>
        <dbReference type="Proteomes" id="UP000756346"/>
    </source>
</evidence>
<name>A0A9P9BIC8_9PEZI</name>
<organism evidence="1 2">
    <name type="scientific">Microdochium trichocladiopsis</name>
    <dbReference type="NCBI Taxonomy" id="1682393"/>
    <lineage>
        <taxon>Eukaryota</taxon>
        <taxon>Fungi</taxon>
        <taxon>Dikarya</taxon>
        <taxon>Ascomycota</taxon>
        <taxon>Pezizomycotina</taxon>
        <taxon>Sordariomycetes</taxon>
        <taxon>Xylariomycetidae</taxon>
        <taxon>Xylariales</taxon>
        <taxon>Microdochiaceae</taxon>
        <taxon>Microdochium</taxon>
    </lineage>
</organism>
<gene>
    <name evidence="1" type="ORF">B0I36DRAFT_356495</name>
</gene>
<reference evidence="1" key="1">
    <citation type="journal article" date="2021" name="Nat. Commun.">
        <title>Genetic determinants of endophytism in the Arabidopsis root mycobiome.</title>
        <authorList>
            <person name="Mesny F."/>
            <person name="Miyauchi S."/>
            <person name="Thiergart T."/>
            <person name="Pickel B."/>
            <person name="Atanasova L."/>
            <person name="Karlsson M."/>
            <person name="Huettel B."/>
            <person name="Barry K.W."/>
            <person name="Haridas S."/>
            <person name="Chen C."/>
            <person name="Bauer D."/>
            <person name="Andreopoulos W."/>
            <person name="Pangilinan J."/>
            <person name="LaButti K."/>
            <person name="Riley R."/>
            <person name="Lipzen A."/>
            <person name="Clum A."/>
            <person name="Drula E."/>
            <person name="Henrissat B."/>
            <person name="Kohler A."/>
            <person name="Grigoriev I.V."/>
            <person name="Martin F.M."/>
            <person name="Hacquard S."/>
        </authorList>
    </citation>
    <scope>NUCLEOTIDE SEQUENCE</scope>
    <source>
        <strain evidence="1">MPI-CAGE-CH-0230</strain>
    </source>
</reference>
<dbReference type="AlphaFoldDB" id="A0A9P9BIC8"/>
<protein>
    <submittedName>
        <fullName evidence="1">Uncharacterized protein</fullName>
    </submittedName>
</protein>
<dbReference type="GeneID" id="70187187"/>
<sequence length="175" mass="19800">MFSCAYMSISTTQALRRRSAVWDPVASTSAMIAFHPGAEMLLAVPSSPEKVTRFRDRPIVRGAALPVATSYHKLSPRPAIRRISLSTVSSALLRGGEGPRRCDNDQDPRLSVRLRYGFELYAPVNCRFERNAFGNNRTESLAFSRGRWEYLCQSHYRLIAEQLLELTDVFSCLLR</sequence>